<evidence type="ECO:0000313" key="1">
    <source>
        <dbReference type="EMBL" id="RSU10934.1"/>
    </source>
</evidence>
<keyword evidence="2" id="KW-1185">Reference proteome</keyword>
<dbReference type="Proteomes" id="UP000286773">
    <property type="component" value="Unassembled WGS sequence"/>
</dbReference>
<organism evidence="1 2">
    <name type="scientific">Vagococcus acidifermentans</name>
    <dbReference type="NCBI Taxonomy" id="564710"/>
    <lineage>
        <taxon>Bacteria</taxon>
        <taxon>Bacillati</taxon>
        <taxon>Bacillota</taxon>
        <taxon>Bacilli</taxon>
        <taxon>Lactobacillales</taxon>
        <taxon>Enterococcaceae</taxon>
        <taxon>Vagococcus</taxon>
    </lineage>
</organism>
<proteinExistence type="predicted"/>
<dbReference type="RefSeq" id="WP_126814083.1">
    <property type="nucleotide sequence ID" value="NZ_NGKC01000010.1"/>
</dbReference>
<dbReference type="SUPFAM" id="SSF50814">
    <property type="entry name" value="Lipocalins"/>
    <property type="match status" value="1"/>
</dbReference>
<dbReference type="InterPro" id="IPR015231">
    <property type="entry name" value="DUF1934"/>
</dbReference>
<dbReference type="AlphaFoldDB" id="A0A430ASA3"/>
<sequence length="145" mass="16613">MEARKTVPVHIQVQTEMFQGGEKKEYFLEAKGQIVQIGGTLYIRYQEPQEESEEAVPVTVKILPDGSVQLIRAGEMRLRLKFDYQKRNDTFYKTPYGMIEVSTFTSNLRVSLRDQPISGSILVDYELYGGADKLGVYHLRLNFTA</sequence>
<name>A0A430ASA3_9ENTE</name>
<gene>
    <name evidence="1" type="ORF">CBF27_09585</name>
</gene>
<reference evidence="1 2" key="1">
    <citation type="submission" date="2017-05" db="EMBL/GenBank/DDBJ databases">
        <title>Vagococcus spp. assemblies.</title>
        <authorList>
            <person name="Gulvik C.A."/>
        </authorList>
    </citation>
    <scope>NUCLEOTIDE SEQUENCE [LARGE SCALE GENOMIC DNA]</scope>
    <source>
        <strain evidence="1 2">LMG 24798</strain>
    </source>
</reference>
<dbReference type="Pfam" id="PF09148">
    <property type="entry name" value="DUF1934"/>
    <property type="match status" value="1"/>
</dbReference>
<dbReference type="EMBL" id="NGKC01000010">
    <property type="protein sequence ID" value="RSU10934.1"/>
    <property type="molecule type" value="Genomic_DNA"/>
</dbReference>
<evidence type="ECO:0008006" key="3">
    <source>
        <dbReference type="Google" id="ProtNLM"/>
    </source>
</evidence>
<dbReference type="Gene3D" id="2.40.128.20">
    <property type="match status" value="1"/>
</dbReference>
<dbReference type="InterPro" id="IPR012674">
    <property type="entry name" value="Calycin"/>
</dbReference>
<evidence type="ECO:0000313" key="2">
    <source>
        <dbReference type="Proteomes" id="UP000286773"/>
    </source>
</evidence>
<protein>
    <recommendedName>
        <fullName evidence="3">DUF1934 domain-containing protein</fullName>
    </recommendedName>
</protein>
<comment type="caution">
    <text evidence="1">The sequence shown here is derived from an EMBL/GenBank/DDBJ whole genome shotgun (WGS) entry which is preliminary data.</text>
</comment>
<accession>A0A430ASA3</accession>
<dbReference type="OrthoDB" id="2151645at2"/>